<gene>
    <name evidence="1" type="ORF">KHU32_19710</name>
</gene>
<evidence type="ECO:0000313" key="2">
    <source>
        <dbReference type="Proteomes" id="UP000766336"/>
    </source>
</evidence>
<comment type="caution">
    <text evidence="1">The sequence shown here is derived from an EMBL/GenBank/DDBJ whole genome shotgun (WGS) entry which is preliminary data.</text>
</comment>
<dbReference type="Proteomes" id="UP000766336">
    <property type="component" value="Unassembled WGS sequence"/>
</dbReference>
<dbReference type="EMBL" id="JAHCDA010000004">
    <property type="protein sequence ID" value="MBS7813182.1"/>
    <property type="molecule type" value="Genomic_DNA"/>
</dbReference>
<organism evidence="1 2">
    <name type="scientific">Roseococcus pinisoli</name>
    <dbReference type="NCBI Taxonomy" id="2835040"/>
    <lineage>
        <taxon>Bacteria</taxon>
        <taxon>Pseudomonadati</taxon>
        <taxon>Pseudomonadota</taxon>
        <taxon>Alphaproteobacteria</taxon>
        <taxon>Acetobacterales</taxon>
        <taxon>Roseomonadaceae</taxon>
        <taxon>Roseococcus</taxon>
    </lineage>
</organism>
<dbReference type="SUPFAM" id="SSF53850">
    <property type="entry name" value="Periplasmic binding protein-like II"/>
    <property type="match status" value="1"/>
</dbReference>
<keyword evidence="2" id="KW-1185">Reference proteome</keyword>
<protein>
    <submittedName>
        <fullName evidence="1">ABC transporter substrate-binding protein</fullName>
    </submittedName>
</protein>
<name>A0ABS5QHY9_9PROT</name>
<evidence type="ECO:0000313" key="1">
    <source>
        <dbReference type="EMBL" id="MBS7813182.1"/>
    </source>
</evidence>
<accession>A0ABS5QHY9</accession>
<sequence>MTTSWKAAIGRYRHTAALLDGRIASELLRLDVADFPNITRAFAPMVRELRFDVSEMAIATYLQAETHGKALDLLPVVLSARLQEGSLLCRADSAIRGPADLAGKRIGVRAYSQTTGLWLRGILQEFHGVAADAMRWTTFEDPHVAEAGDPPWAERAPAGAEIGAMLRDGLLDAAIFGSDAPPMEWARPVFPDVAAAGRAFVERHGFVPVNHLMVVRRDRAEPALVEELLRMLAASDAQASSGLPRGWDALAAPLALARRYAAEQGLI</sequence>
<dbReference type="RefSeq" id="WP_213671878.1">
    <property type="nucleotide sequence ID" value="NZ_JAHCDA010000004.1"/>
</dbReference>
<dbReference type="Gene3D" id="3.40.190.10">
    <property type="entry name" value="Periplasmic binding protein-like II"/>
    <property type="match status" value="1"/>
</dbReference>
<reference evidence="1 2" key="1">
    <citation type="submission" date="2021-05" db="EMBL/GenBank/DDBJ databases">
        <title>Roseococcus sp. XZZS9, whole genome shotgun sequencing project.</title>
        <authorList>
            <person name="Zhao G."/>
            <person name="Shen L."/>
        </authorList>
    </citation>
    <scope>NUCLEOTIDE SEQUENCE [LARGE SCALE GENOMIC DNA]</scope>
    <source>
        <strain evidence="1 2">XZZS9</strain>
    </source>
</reference>
<proteinExistence type="predicted"/>